<name>A0ABX8SD39_9ACTN</name>
<protein>
    <submittedName>
        <fullName evidence="4">Right-handed parallel beta-helix repeat-containing protein</fullName>
    </submittedName>
</protein>
<dbReference type="Proteomes" id="UP000887023">
    <property type="component" value="Chromosome"/>
</dbReference>
<dbReference type="InterPro" id="IPR012334">
    <property type="entry name" value="Pectin_lyas_fold"/>
</dbReference>
<keyword evidence="2" id="KW-0472">Membrane</keyword>
<dbReference type="InterPro" id="IPR006626">
    <property type="entry name" value="PbH1"/>
</dbReference>
<dbReference type="SMART" id="SM00710">
    <property type="entry name" value="PbH1"/>
    <property type="match status" value="4"/>
</dbReference>
<evidence type="ECO:0000256" key="2">
    <source>
        <dbReference type="SAM" id="Phobius"/>
    </source>
</evidence>
<reference evidence="4" key="1">
    <citation type="submission" date="2021-07" db="EMBL/GenBank/DDBJ databases">
        <title>Candidatus Kaistella beijingensis sp. nov. isolated from a municipal wastewater treatment plant is involved in sludge foaming.</title>
        <authorList>
            <person name="Song Y."/>
            <person name="Liu S.-J."/>
        </authorList>
    </citation>
    <scope>NUCLEOTIDE SEQUENCE</scope>
    <source>
        <strain evidence="4">DSM 43998</strain>
    </source>
</reference>
<keyword evidence="2" id="KW-0812">Transmembrane</keyword>
<keyword evidence="2" id="KW-1133">Transmembrane helix</keyword>
<sequence length="460" mass="48899">MARHGRAEPKNGRGYLLIVLACGFAGTVLMFGVAREHTTLDRVAASARAAYVVAPNPIEAVTAGLEPTASIAEPGAPSDRIRAILLAPREIRLLVGGREVRRLPLDREPDGLRAIVDAIGDRGWISELAPGEFELRAALVLDPGTELNVAPPATTNLRLVNLPGVFLGANSARLTLDQVQVRAVESDGLAAAESDGFRPFVTAMNGSVLVANRSMFSNLGWDWNGSYGVSWMSGSTGSSTNSTYEANFIGVYTDHSDGLRFSGDVFRLNQLYGLDPHSSSSRLTVANCIAVRNGVHGIILSDKVTDSSIRGCTVSDNGGNGIMLDQGSIGNTLVANVIRDNRGDGVVLSDAAANQVRDNRISGNRVGIHRYAGGTAGETVVTGNELDDNAMSWQGVEPDPSNQASSNGGQWDLRRAAAVLVGIVGVGAVWASVTWRLRRQHRPTRVVAAHVRRHSTRVTW</sequence>
<evidence type="ECO:0000313" key="4">
    <source>
        <dbReference type="EMBL" id="QXQ14899.1"/>
    </source>
</evidence>
<dbReference type="Gene3D" id="2.160.20.10">
    <property type="entry name" value="Single-stranded right-handed beta-helix, Pectin lyase-like"/>
    <property type="match status" value="1"/>
</dbReference>
<dbReference type="Pfam" id="PF05048">
    <property type="entry name" value="NosD"/>
    <property type="match status" value="1"/>
</dbReference>
<gene>
    <name evidence="4" type="ORF">KV203_05825</name>
</gene>
<feature type="transmembrane region" description="Helical" evidence="2">
    <location>
        <begin position="12"/>
        <end position="34"/>
    </location>
</feature>
<evidence type="ECO:0000256" key="1">
    <source>
        <dbReference type="SAM" id="MobiDB-lite"/>
    </source>
</evidence>
<feature type="compositionally biased region" description="Polar residues" evidence="1">
    <location>
        <begin position="400"/>
        <end position="409"/>
    </location>
</feature>
<dbReference type="InterPro" id="IPR011050">
    <property type="entry name" value="Pectin_lyase_fold/virulence"/>
</dbReference>
<dbReference type="NCBIfam" id="TIGR03804">
    <property type="entry name" value="para_beta_helix"/>
    <property type="match status" value="2"/>
</dbReference>
<evidence type="ECO:0000259" key="3">
    <source>
        <dbReference type="Pfam" id="PF05048"/>
    </source>
</evidence>
<dbReference type="EMBL" id="CP079105">
    <property type="protein sequence ID" value="QXQ14899.1"/>
    <property type="molecule type" value="Genomic_DNA"/>
</dbReference>
<feature type="transmembrane region" description="Helical" evidence="2">
    <location>
        <begin position="416"/>
        <end position="435"/>
    </location>
</feature>
<dbReference type="InterPro" id="IPR022441">
    <property type="entry name" value="Para_beta_helix_rpt-2"/>
</dbReference>
<evidence type="ECO:0000313" key="5">
    <source>
        <dbReference type="Proteomes" id="UP000887023"/>
    </source>
</evidence>
<dbReference type="InterPro" id="IPR007742">
    <property type="entry name" value="NosD_dom"/>
</dbReference>
<feature type="region of interest" description="Disordered" evidence="1">
    <location>
        <begin position="390"/>
        <end position="409"/>
    </location>
</feature>
<proteinExistence type="predicted"/>
<organism evidence="4 5">
    <name type="scientific">Skermania pinensis</name>
    <dbReference type="NCBI Taxonomy" id="39122"/>
    <lineage>
        <taxon>Bacteria</taxon>
        <taxon>Bacillati</taxon>
        <taxon>Actinomycetota</taxon>
        <taxon>Actinomycetes</taxon>
        <taxon>Mycobacteriales</taxon>
        <taxon>Gordoniaceae</taxon>
        <taxon>Skermania</taxon>
    </lineage>
</organism>
<feature type="domain" description="Periplasmic copper-binding protein NosD beta helix" evidence="3">
    <location>
        <begin position="238"/>
        <end position="389"/>
    </location>
</feature>
<dbReference type="RefSeq" id="WP_066469147.1">
    <property type="nucleotide sequence ID" value="NZ_CBCRUZ010000009.1"/>
</dbReference>
<keyword evidence="5" id="KW-1185">Reference proteome</keyword>
<accession>A0ABX8SD39</accession>
<dbReference type="SUPFAM" id="SSF51126">
    <property type="entry name" value="Pectin lyase-like"/>
    <property type="match status" value="1"/>
</dbReference>